<feature type="domain" description="DUF4350" evidence="3">
    <location>
        <begin position="175"/>
        <end position="339"/>
    </location>
</feature>
<comment type="caution">
    <text evidence="4">The sequence shown here is derived from an EMBL/GenBank/DDBJ whole genome shotgun (WGS) entry which is preliminary data.</text>
</comment>
<keyword evidence="5" id="KW-1185">Reference proteome</keyword>
<dbReference type="InterPro" id="IPR025646">
    <property type="entry name" value="DUF4350"/>
</dbReference>
<feature type="compositionally biased region" description="Acidic residues" evidence="1">
    <location>
        <begin position="1"/>
        <end position="15"/>
    </location>
</feature>
<evidence type="ECO:0000313" key="5">
    <source>
        <dbReference type="Proteomes" id="UP001139494"/>
    </source>
</evidence>
<protein>
    <submittedName>
        <fullName evidence="4">DUF4350 domain-containing protein</fullName>
    </submittedName>
</protein>
<keyword evidence="2" id="KW-0812">Transmembrane</keyword>
<dbReference type="Pfam" id="PF14258">
    <property type="entry name" value="DUF4350"/>
    <property type="match status" value="1"/>
</dbReference>
<keyword evidence="2" id="KW-0472">Membrane</keyword>
<accession>A0A9R1CNT2</accession>
<dbReference type="AlphaFoldDB" id="A0A9R1CNT2"/>
<name>A0A9R1CNT2_9EURY</name>
<feature type="transmembrane region" description="Helical" evidence="2">
    <location>
        <begin position="59"/>
        <end position="80"/>
    </location>
</feature>
<feature type="region of interest" description="Disordered" evidence="1">
    <location>
        <begin position="1"/>
        <end position="54"/>
    </location>
</feature>
<evidence type="ECO:0000256" key="2">
    <source>
        <dbReference type="SAM" id="Phobius"/>
    </source>
</evidence>
<dbReference type="EMBL" id="JAHLKM010000001">
    <property type="protein sequence ID" value="MCQ4332123.1"/>
    <property type="molecule type" value="Genomic_DNA"/>
</dbReference>
<gene>
    <name evidence="4" type="ORF">KM295_01200</name>
</gene>
<evidence type="ECO:0000259" key="3">
    <source>
        <dbReference type="Pfam" id="PF14258"/>
    </source>
</evidence>
<reference evidence="4" key="1">
    <citation type="journal article" date="2023" name="Front. Microbiol.">
        <title>Genomic-based phylogenetic and metabolic analyses of the genus Natronomonas, and description of Natronomonas aquatica sp. nov.</title>
        <authorList>
            <person name="Garcia-Roldan A."/>
            <person name="Duran-Viseras A."/>
            <person name="de la Haba R.R."/>
            <person name="Corral P."/>
            <person name="Sanchez-Porro C."/>
            <person name="Ventosa A."/>
        </authorList>
    </citation>
    <scope>NUCLEOTIDE SEQUENCE</scope>
    <source>
        <strain evidence="4">F2-12</strain>
    </source>
</reference>
<sequence>MSDGPPEDTADEAEPSDATAIDRDRNAGTGTPAEPGPPDGADEPTDGPDDTAPDVRSRLVVGVVIVFGVLAVAAIAGAVVPPGPTTQSIEDAPDPTEPPDPFVNDVRVDRTAAEGDVTVPSNLTVGGGADRRTVLIEQTGAFEQADIRPFVAATTTAGHKVRFRNGGPDADSDAEDLEDALADADAYVLVAPRSGFDEEEVEAIREFTDDGGRLILLGSPDRIEVARAVLGTSLQTVQTDMRTVAGEYGIVFGNRYLYDTADHDATYRHVFAEPTAAASELELDRVVLPTATRVESEDATVLLRTPGTTELSDGGSADTYPVAVEDGNVMAVGNVRFLSETNHNVADTEEFLGYVVEFALGGR</sequence>
<feature type="compositionally biased region" description="Acidic residues" evidence="1">
    <location>
        <begin position="40"/>
        <end position="52"/>
    </location>
</feature>
<keyword evidence="2" id="KW-1133">Transmembrane helix</keyword>
<organism evidence="4 5">
    <name type="scientific">Natronomonas aquatica</name>
    <dbReference type="NCBI Taxonomy" id="2841590"/>
    <lineage>
        <taxon>Archaea</taxon>
        <taxon>Methanobacteriati</taxon>
        <taxon>Methanobacteriota</taxon>
        <taxon>Stenosarchaea group</taxon>
        <taxon>Halobacteria</taxon>
        <taxon>Halobacteriales</taxon>
        <taxon>Natronomonadaceae</taxon>
        <taxon>Natronomonas</taxon>
    </lineage>
</organism>
<proteinExistence type="predicted"/>
<evidence type="ECO:0000313" key="4">
    <source>
        <dbReference type="EMBL" id="MCQ4332123.1"/>
    </source>
</evidence>
<dbReference type="Proteomes" id="UP001139494">
    <property type="component" value="Unassembled WGS sequence"/>
</dbReference>
<evidence type="ECO:0000256" key="1">
    <source>
        <dbReference type="SAM" id="MobiDB-lite"/>
    </source>
</evidence>
<dbReference type="RefSeq" id="WP_256028040.1">
    <property type="nucleotide sequence ID" value="NZ_JAHLKM010000001.1"/>
</dbReference>